<dbReference type="EMBL" id="CP022139">
    <property type="protein sequence ID" value="ASG89866.1"/>
    <property type="molecule type" value="Genomic_DNA"/>
</dbReference>
<dbReference type="AlphaFoldDB" id="A0A6C7CKP2"/>
<gene>
    <name evidence="1" type="ORF">LFZ47_21235</name>
</gene>
<evidence type="ECO:0000313" key="1">
    <source>
        <dbReference type="EMBL" id="ASG89866.1"/>
    </source>
</evidence>
<name>A0A6C7CKP2_SALER</name>
<reference evidence="1 2" key="1">
    <citation type="submission" date="2017-06" db="EMBL/GenBank/DDBJ databases">
        <title>Salmonella reference genomes for public health.</title>
        <authorList>
            <person name="Robertson J."/>
            <person name="Yoshida C."/>
            <person name="Gurnik S."/>
            <person name="Nash J."/>
        </authorList>
    </citation>
    <scope>NUCLEOTIDE SEQUENCE [LARGE SCALE GENOMIC DNA]</scope>
    <source>
        <strain evidence="1 2">1315K</strain>
    </source>
</reference>
<accession>A0A6C7CKP2</accession>
<dbReference type="Proteomes" id="UP000198067">
    <property type="component" value="Chromosome"/>
</dbReference>
<organism evidence="1 2">
    <name type="scientific">Salmonella enterica subsp. salamae serovar 55:k:z39 str. 1315K</name>
    <dbReference type="NCBI Taxonomy" id="1243602"/>
    <lineage>
        <taxon>Bacteria</taxon>
        <taxon>Pseudomonadati</taxon>
        <taxon>Pseudomonadota</taxon>
        <taxon>Gammaproteobacteria</taxon>
        <taxon>Enterobacterales</taxon>
        <taxon>Enterobacteriaceae</taxon>
        <taxon>Salmonella</taxon>
    </lineage>
</organism>
<proteinExistence type="predicted"/>
<evidence type="ECO:0000313" key="2">
    <source>
        <dbReference type="Proteomes" id="UP000198067"/>
    </source>
</evidence>
<protein>
    <submittedName>
        <fullName evidence="1">Uncharacterized protein</fullName>
    </submittedName>
</protein>
<sequence length="68" mass="7621">MICIKDVCNFIDVEQGKNQSVQMAGTVAFVKDSKKNLINYSTKTDSNLKQRHSPCQWAVAFILIGTSR</sequence>